<gene>
    <name evidence="1" type="ORF">GDO78_021111</name>
</gene>
<accession>A0A8J6EHC8</accession>
<evidence type="ECO:0000313" key="2">
    <source>
        <dbReference type="Proteomes" id="UP000770717"/>
    </source>
</evidence>
<dbReference type="EMBL" id="WNTK01000606">
    <property type="protein sequence ID" value="KAG9469153.1"/>
    <property type="molecule type" value="Genomic_DNA"/>
</dbReference>
<dbReference type="Proteomes" id="UP000770717">
    <property type="component" value="Unassembled WGS sequence"/>
</dbReference>
<keyword evidence="2" id="KW-1185">Reference proteome</keyword>
<dbReference type="AlphaFoldDB" id="A0A8J6EHC8"/>
<organism evidence="1 2">
    <name type="scientific">Eleutherodactylus coqui</name>
    <name type="common">Puerto Rican coqui</name>
    <dbReference type="NCBI Taxonomy" id="57060"/>
    <lineage>
        <taxon>Eukaryota</taxon>
        <taxon>Metazoa</taxon>
        <taxon>Chordata</taxon>
        <taxon>Craniata</taxon>
        <taxon>Vertebrata</taxon>
        <taxon>Euteleostomi</taxon>
        <taxon>Amphibia</taxon>
        <taxon>Batrachia</taxon>
        <taxon>Anura</taxon>
        <taxon>Neobatrachia</taxon>
        <taxon>Hyloidea</taxon>
        <taxon>Eleutherodactylidae</taxon>
        <taxon>Eleutherodactylinae</taxon>
        <taxon>Eleutherodactylus</taxon>
        <taxon>Eleutherodactylus</taxon>
    </lineage>
</organism>
<protein>
    <submittedName>
        <fullName evidence="1">Uncharacterized protein</fullName>
    </submittedName>
</protein>
<name>A0A8J6EHC8_ELECQ</name>
<reference evidence="1" key="1">
    <citation type="thesis" date="2020" institute="ProQuest LLC" country="789 East Eisenhower Parkway, Ann Arbor, MI, USA">
        <title>Comparative Genomics and Chromosome Evolution.</title>
        <authorList>
            <person name="Mudd A.B."/>
        </authorList>
    </citation>
    <scope>NUCLEOTIDE SEQUENCE</scope>
    <source>
        <strain evidence="1">HN-11 Male</strain>
        <tissue evidence="1">Kidney and liver</tissue>
    </source>
</reference>
<evidence type="ECO:0000313" key="1">
    <source>
        <dbReference type="EMBL" id="KAG9469153.1"/>
    </source>
</evidence>
<proteinExistence type="predicted"/>
<comment type="caution">
    <text evidence="1">The sequence shown here is derived from an EMBL/GenBank/DDBJ whole genome shotgun (WGS) entry which is preliminary data.</text>
</comment>
<sequence>MGPMFFKGCLYTQDFSVAIYKWSSTDHRPAPAPGNSNNGMSSYACQQSAELHLCFTAEKPCVYGNPKSSF</sequence>